<feature type="region of interest" description="Disordered" evidence="1">
    <location>
        <begin position="295"/>
        <end position="331"/>
    </location>
</feature>
<evidence type="ECO:0000313" key="3">
    <source>
        <dbReference type="Proteomes" id="UP000500857"/>
    </source>
</evidence>
<evidence type="ECO:0000256" key="1">
    <source>
        <dbReference type="SAM" id="MobiDB-lite"/>
    </source>
</evidence>
<dbReference type="InterPro" id="IPR010982">
    <property type="entry name" value="Lambda_DNA-bd_dom_sf"/>
</dbReference>
<dbReference type="EMBL" id="CP051167">
    <property type="protein sequence ID" value="QIZ70857.1"/>
    <property type="molecule type" value="Genomic_DNA"/>
</dbReference>
<proteinExistence type="predicted"/>
<keyword evidence="3" id="KW-1185">Reference proteome</keyword>
<name>A0A6H1TXI7_9CYAN</name>
<gene>
    <name evidence="2" type="ORF">HCG48_09890</name>
</gene>
<evidence type="ECO:0000313" key="2">
    <source>
        <dbReference type="EMBL" id="QIZ70857.1"/>
    </source>
</evidence>
<feature type="region of interest" description="Disordered" evidence="1">
    <location>
        <begin position="139"/>
        <end position="162"/>
    </location>
</feature>
<protein>
    <submittedName>
        <fullName evidence="2">Helix-turn-helix transcriptional regulator</fullName>
    </submittedName>
</protein>
<dbReference type="GO" id="GO:0003677">
    <property type="term" value="F:DNA binding"/>
    <property type="evidence" value="ECO:0007669"/>
    <property type="project" value="InterPro"/>
</dbReference>
<sequence length="331" mass="37634">MVSEEKRQRFAQLLKYIRANDGVKQFAARLSIKLPTYSAWETARAFPSEPMWLKLLPQLCELSGFDAESLDRYLRGDYELNDLIEGAAQTGMQPRARPIVTLAKFRAWLQTLSWGESLQVLKDVTEWLAALNPNASEAKRGTSAGRVKVNPALDSPPDRTEAIGAENPEAIVETVQSLLDRLSLEQMVQVDNHLRDRIFTKLQTLGLLETRRYQNNPFYLLMENYRISEGLSYEKFEEMLLKEGREAGLDPKRTAQVVRGQLLPNNRELLWIGVFLKKSDGNLYDHEELVALLDGNGTRSGHAPDSSNQDSPEPHAEGETVEKHKHHYHHC</sequence>
<accession>A0A6H1TXI7</accession>
<organism evidence="2 3">
    <name type="scientific">Oxynema aestuarii AP17</name>
    <dbReference type="NCBI Taxonomy" id="2064643"/>
    <lineage>
        <taxon>Bacteria</taxon>
        <taxon>Bacillati</taxon>
        <taxon>Cyanobacteriota</taxon>
        <taxon>Cyanophyceae</taxon>
        <taxon>Oscillatoriophycideae</taxon>
        <taxon>Oscillatoriales</taxon>
        <taxon>Oscillatoriaceae</taxon>
        <taxon>Oxynema</taxon>
        <taxon>Oxynema aestuarii</taxon>
    </lineage>
</organism>
<dbReference type="RefSeq" id="WP_168569012.1">
    <property type="nucleotide sequence ID" value="NZ_CP051167.1"/>
</dbReference>
<reference evidence="2 3" key="1">
    <citation type="submission" date="2020-04" db="EMBL/GenBank/DDBJ databases">
        <authorList>
            <person name="Basu S."/>
            <person name="Maruthanayagam V."/>
            <person name="Chakraborty S."/>
            <person name="Pramanik A."/>
            <person name="Mukherjee J."/>
            <person name="Brink B."/>
        </authorList>
    </citation>
    <scope>NUCLEOTIDE SEQUENCE [LARGE SCALE GENOMIC DNA]</scope>
    <source>
        <strain evidence="2 3">AP17</strain>
    </source>
</reference>
<dbReference type="AlphaFoldDB" id="A0A6H1TXI7"/>
<dbReference type="KEGG" id="oxy:HCG48_09890"/>
<dbReference type="Proteomes" id="UP000500857">
    <property type="component" value="Chromosome"/>
</dbReference>
<dbReference type="SUPFAM" id="SSF47413">
    <property type="entry name" value="lambda repressor-like DNA-binding domains"/>
    <property type="match status" value="1"/>
</dbReference>
<dbReference type="InterPro" id="IPR001387">
    <property type="entry name" value="Cro/C1-type_HTH"/>
</dbReference>
<dbReference type="CDD" id="cd00093">
    <property type="entry name" value="HTH_XRE"/>
    <property type="match status" value="1"/>
</dbReference>
<feature type="compositionally biased region" description="Basic and acidic residues" evidence="1">
    <location>
        <begin position="312"/>
        <end position="322"/>
    </location>
</feature>